<dbReference type="Proteomes" id="UP000554965">
    <property type="component" value="Unassembled WGS sequence"/>
</dbReference>
<comment type="caution">
    <text evidence="1">The sequence shown here is derived from an EMBL/GenBank/DDBJ whole genome shotgun (WGS) entry which is preliminary data.</text>
</comment>
<accession>A0A7Z7IME9</accession>
<evidence type="ECO:0000313" key="1">
    <source>
        <dbReference type="EMBL" id="SOJ55139.1"/>
    </source>
</evidence>
<evidence type="ECO:0000313" key="2">
    <source>
        <dbReference type="Proteomes" id="UP000554965"/>
    </source>
</evidence>
<reference evidence="1 2" key="1">
    <citation type="submission" date="2017-10" db="EMBL/GenBank/DDBJ databases">
        <authorList>
            <consortium name="Urmite Genomes"/>
        </authorList>
    </citation>
    <scope>NUCLEOTIDE SEQUENCE [LARGE SCALE GENOMIC DNA]</scope>
    <source>
        <strain evidence="1 2">FB-527</strain>
    </source>
</reference>
<organism evidence="1 2">
    <name type="scientific">Mycobacterium simulans</name>
    <dbReference type="NCBI Taxonomy" id="627089"/>
    <lineage>
        <taxon>Bacteria</taxon>
        <taxon>Bacillati</taxon>
        <taxon>Actinomycetota</taxon>
        <taxon>Actinomycetes</taxon>
        <taxon>Mycobacteriales</taxon>
        <taxon>Mycobacteriaceae</taxon>
        <taxon>Mycobacterium</taxon>
    </lineage>
</organism>
<proteinExistence type="predicted"/>
<keyword evidence="2" id="KW-1185">Reference proteome</keyword>
<name>A0A7Z7IME9_9MYCO</name>
<dbReference type="AlphaFoldDB" id="A0A7Z7IME9"/>
<dbReference type="EMBL" id="OCTY01000002">
    <property type="protein sequence ID" value="SOJ55139.1"/>
    <property type="molecule type" value="Genomic_DNA"/>
</dbReference>
<gene>
    <name evidence="1" type="ORF">MSIMFB_02628</name>
</gene>
<sequence length="33" mass="3746">MWGDWEVKRPPPSFDIEWLTHSAASLAGKNCSE</sequence>
<protein>
    <submittedName>
        <fullName evidence="1">Uncharacterized protein</fullName>
    </submittedName>
</protein>